<evidence type="ECO:0000256" key="1">
    <source>
        <dbReference type="SAM" id="Phobius"/>
    </source>
</evidence>
<protein>
    <submittedName>
        <fullName evidence="2">Uncharacterized protein</fullName>
    </submittedName>
</protein>
<dbReference type="Gene3D" id="1.10.1220.70">
    <property type="match status" value="1"/>
</dbReference>
<dbReference type="Proteomes" id="UP001239994">
    <property type="component" value="Unassembled WGS sequence"/>
</dbReference>
<keyword evidence="1" id="KW-0472">Membrane</keyword>
<dbReference type="SUPFAM" id="SSF81321">
    <property type="entry name" value="Family A G protein-coupled receptor-like"/>
    <property type="match status" value="1"/>
</dbReference>
<dbReference type="EMBL" id="JAROKS010000017">
    <property type="protein sequence ID" value="KAK1794482.1"/>
    <property type="molecule type" value="Genomic_DNA"/>
</dbReference>
<name>A0AAD8Z8J9_9TELE</name>
<proteinExistence type="predicted"/>
<gene>
    <name evidence="2" type="ORF">P4O66_011349</name>
</gene>
<dbReference type="AlphaFoldDB" id="A0AAD8Z8J9"/>
<feature type="transmembrane region" description="Helical" evidence="1">
    <location>
        <begin position="110"/>
        <end position="130"/>
    </location>
</feature>
<sequence>MAVCGVFITRGIGPCSLCTPDKSPGQWEKLSPRRNFSGALPGKSAGKALADEASRGSSAVFSSQELTKITKSPSITQDAVVRVAELWVSDLLRADRNYTFSSCYQHSPPVAAVFILAYVLIFVLCMLASFNSNVNPIVYRYFNENLRCGFQATFEAGLCLAEASLWPTIAATVETGRRKGAWKWNECSREGRWANAVGKREFWDGEMQNKLVLEDLK</sequence>
<accession>A0AAD8Z8J9</accession>
<organism evidence="2 3">
    <name type="scientific">Electrophorus voltai</name>
    <dbReference type="NCBI Taxonomy" id="2609070"/>
    <lineage>
        <taxon>Eukaryota</taxon>
        <taxon>Metazoa</taxon>
        <taxon>Chordata</taxon>
        <taxon>Craniata</taxon>
        <taxon>Vertebrata</taxon>
        <taxon>Euteleostomi</taxon>
        <taxon>Actinopterygii</taxon>
        <taxon>Neopterygii</taxon>
        <taxon>Teleostei</taxon>
        <taxon>Ostariophysi</taxon>
        <taxon>Gymnotiformes</taxon>
        <taxon>Gymnotoidei</taxon>
        <taxon>Gymnotidae</taxon>
        <taxon>Electrophorus</taxon>
    </lineage>
</organism>
<keyword evidence="3" id="KW-1185">Reference proteome</keyword>
<evidence type="ECO:0000313" key="3">
    <source>
        <dbReference type="Proteomes" id="UP001239994"/>
    </source>
</evidence>
<keyword evidence="1" id="KW-0812">Transmembrane</keyword>
<evidence type="ECO:0000313" key="2">
    <source>
        <dbReference type="EMBL" id="KAK1794482.1"/>
    </source>
</evidence>
<keyword evidence="1" id="KW-1133">Transmembrane helix</keyword>
<comment type="caution">
    <text evidence="2">The sequence shown here is derived from an EMBL/GenBank/DDBJ whole genome shotgun (WGS) entry which is preliminary data.</text>
</comment>
<reference evidence="2" key="1">
    <citation type="submission" date="2023-03" db="EMBL/GenBank/DDBJ databases">
        <title>Electrophorus voltai genome.</title>
        <authorList>
            <person name="Bian C."/>
        </authorList>
    </citation>
    <scope>NUCLEOTIDE SEQUENCE</scope>
    <source>
        <strain evidence="2">CB-2022</strain>
        <tissue evidence="2">Muscle</tissue>
    </source>
</reference>